<gene>
    <name evidence="1" type="ORF">HaLaN_19897</name>
</gene>
<accession>A0A699ZIL8</accession>
<organism evidence="1 2">
    <name type="scientific">Haematococcus lacustris</name>
    <name type="common">Green alga</name>
    <name type="synonym">Haematococcus pluvialis</name>
    <dbReference type="NCBI Taxonomy" id="44745"/>
    <lineage>
        <taxon>Eukaryota</taxon>
        <taxon>Viridiplantae</taxon>
        <taxon>Chlorophyta</taxon>
        <taxon>core chlorophytes</taxon>
        <taxon>Chlorophyceae</taxon>
        <taxon>CS clade</taxon>
        <taxon>Chlamydomonadales</taxon>
        <taxon>Haematococcaceae</taxon>
        <taxon>Haematococcus</taxon>
    </lineage>
</organism>
<dbReference type="Proteomes" id="UP000485058">
    <property type="component" value="Unassembled WGS sequence"/>
</dbReference>
<dbReference type="AlphaFoldDB" id="A0A699ZIL8"/>
<keyword evidence="2" id="KW-1185">Reference proteome</keyword>
<proteinExistence type="predicted"/>
<dbReference type="EMBL" id="BLLF01002038">
    <property type="protein sequence ID" value="GFH22433.1"/>
    <property type="molecule type" value="Genomic_DNA"/>
</dbReference>
<protein>
    <submittedName>
        <fullName evidence="1">Uncharacterized protein</fullName>
    </submittedName>
</protein>
<reference evidence="1 2" key="1">
    <citation type="submission" date="2020-02" db="EMBL/GenBank/DDBJ databases">
        <title>Draft genome sequence of Haematococcus lacustris strain NIES-144.</title>
        <authorList>
            <person name="Morimoto D."/>
            <person name="Nakagawa S."/>
            <person name="Yoshida T."/>
            <person name="Sawayama S."/>
        </authorList>
    </citation>
    <scope>NUCLEOTIDE SEQUENCE [LARGE SCALE GENOMIC DNA]</scope>
    <source>
        <strain evidence="1 2">NIES-144</strain>
    </source>
</reference>
<comment type="caution">
    <text evidence="1">The sequence shown here is derived from an EMBL/GenBank/DDBJ whole genome shotgun (WGS) entry which is preliminary data.</text>
</comment>
<name>A0A699ZIL8_HAELA</name>
<sequence>MPRKAFLQYRTAADGTSLLNVLAAERGSPPLQLKYHSSPQGVACSSTAPMPHSNPTTHYFIQHGVPKHCVNLACEVGVCRTATELCLALPLYANPTAHPLMVVAADPSPHAAGGFRAAPSISCSGAPTQACHAHQPGRPLSGHPGQPGGPAAMKLLDKHRSRKRINRIAKLFKFQDKYQLRTWQHHVGFTGLGPVLSEIDMVYDASTETGHRCVEQNGWEH</sequence>
<evidence type="ECO:0000313" key="1">
    <source>
        <dbReference type="EMBL" id="GFH22433.1"/>
    </source>
</evidence>
<evidence type="ECO:0000313" key="2">
    <source>
        <dbReference type="Proteomes" id="UP000485058"/>
    </source>
</evidence>